<keyword evidence="7" id="KW-0560">Oxidoreductase</keyword>
<evidence type="ECO:0000259" key="8">
    <source>
        <dbReference type="SMART" id="SM00963"/>
    </source>
</evidence>
<dbReference type="InterPro" id="IPR017972">
    <property type="entry name" value="Cyt_P450_CS"/>
</dbReference>
<dbReference type="SUPFAM" id="SSF48264">
    <property type="entry name" value="Cytochrome P450"/>
    <property type="match status" value="1"/>
</dbReference>
<keyword evidence="3 6" id="KW-0349">Heme</keyword>
<dbReference type="AlphaFoldDB" id="A0A0G4L0P9"/>
<dbReference type="FunFam" id="1.20.120.140:FF:000001">
    <property type="entry name" value="Signal recognition particle GTPase"/>
    <property type="match status" value="1"/>
</dbReference>
<dbReference type="GO" id="GO:0004497">
    <property type="term" value="F:monooxygenase activity"/>
    <property type="evidence" value="ECO:0007669"/>
    <property type="project" value="UniProtKB-KW"/>
</dbReference>
<sequence length="467" mass="51917">MVLQDLGRRINTAVSDLTRAPNLDEKAFDGMLKEICAALLEADVNVRLVGQLRKSIKSTVNFKDLPPAVNKKRLIQKTVFDELVKLVDPHAEPFKPKKGKANIRGLDGAEVDLKEWMHIIAVECLGAIVLSWSPGYLKDKTDWGSSSHGYLGWRRKSVFGLFPIIVKAEIISGEISYAFARLWGLTHKAAKTLKPFFTGVYRQSSRRITAELAPKAVKPSKLGKTKKPAASDRHDLLNDLIQLHKEKPEFNERYLRRMAVTNFGAGHETMCSALTSIMAMIGSNPSVQAKVAAEVRSAENSSSFDHATHLPYMQATIKEAQRLHPVLGMSLSRTVPAEGLQAHGHHFPAGTIVGCNPVSLHRNKEIFGVDADSFNPSRWLDTNDVRTMDRYNLTWGGGNRTCPGRHLAYLVVYKVIPALMSEFDVEVAMPPEEEIRYYFMAMLTGVKVRFRPKAGLDEAQVTTGGLM</sequence>
<dbReference type="GO" id="GO:0048500">
    <property type="term" value="C:signal recognition particle"/>
    <property type="evidence" value="ECO:0007669"/>
    <property type="project" value="UniProtKB-ARBA"/>
</dbReference>
<feature type="binding site" description="axial binding residue" evidence="6">
    <location>
        <position position="402"/>
    </location>
    <ligand>
        <name>heme</name>
        <dbReference type="ChEBI" id="CHEBI:30413"/>
    </ligand>
    <ligandPart>
        <name>Fe</name>
        <dbReference type="ChEBI" id="CHEBI:18248"/>
    </ligandPart>
</feature>
<dbReference type="Proteomes" id="UP000045706">
    <property type="component" value="Unassembled WGS sequence"/>
</dbReference>
<dbReference type="InterPro" id="IPR013822">
    <property type="entry name" value="Signal_recog_particl_SRP54_hlx"/>
</dbReference>
<evidence type="ECO:0000256" key="4">
    <source>
        <dbReference type="ARBA" id="ARBA00022723"/>
    </source>
</evidence>
<name>A0A0G4L0P9_VERLO</name>
<dbReference type="InterPro" id="IPR036396">
    <property type="entry name" value="Cyt_P450_sf"/>
</dbReference>
<dbReference type="GO" id="GO:0016705">
    <property type="term" value="F:oxidoreductase activity, acting on paired donors, with incorporation or reduction of molecular oxygen"/>
    <property type="evidence" value="ECO:0007669"/>
    <property type="project" value="InterPro"/>
</dbReference>
<feature type="domain" description="Signal recognition particle SRP54 helical bundle" evidence="8">
    <location>
        <begin position="2"/>
        <end position="87"/>
    </location>
</feature>
<evidence type="ECO:0000256" key="2">
    <source>
        <dbReference type="ARBA" id="ARBA00010617"/>
    </source>
</evidence>
<dbReference type="Gene3D" id="1.10.630.10">
    <property type="entry name" value="Cytochrome P450"/>
    <property type="match status" value="1"/>
</dbReference>
<evidence type="ECO:0000313" key="9">
    <source>
        <dbReference type="EMBL" id="CRK15584.1"/>
    </source>
</evidence>
<evidence type="ECO:0000256" key="1">
    <source>
        <dbReference type="ARBA" id="ARBA00001971"/>
    </source>
</evidence>
<organism evidence="9 10">
    <name type="scientific">Verticillium longisporum</name>
    <name type="common">Verticillium dahliae var. longisporum</name>
    <dbReference type="NCBI Taxonomy" id="100787"/>
    <lineage>
        <taxon>Eukaryota</taxon>
        <taxon>Fungi</taxon>
        <taxon>Dikarya</taxon>
        <taxon>Ascomycota</taxon>
        <taxon>Pezizomycotina</taxon>
        <taxon>Sordariomycetes</taxon>
        <taxon>Hypocreomycetidae</taxon>
        <taxon>Glomerellales</taxon>
        <taxon>Plectosphaerellaceae</taxon>
        <taxon>Verticillium</taxon>
    </lineage>
</organism>
<dbReference type="PANTHER" id="PTHR24305:SF232">
    <property type="entry name" value="P450, PUTATIVE (EUROFUNG)-RELATED"/>
    <property type="match status" value="1"/>
</dbReference>
<evidence type="ECO:0000256" key="7">
    <source>
        <dbReference type="RuleBase" id="RU000461"/>
    </source>
</evidence>
<dbReference type="InterPro" id="IPR036225">
    <property type="entry name" value="SRP/SRP_N"/>
</dbReference>
<dbReference type="Gene3D" id="1.20.120.140">
    <property type="entry name" value="Signal recognition particle SRP54, nucleotide-binding domain"/>
    <property type="match status" value="1"/>
</dbReference>
<dbReference type="PROSITE" id="PS00086">
    <property type="entry name" value="CYTOCHROME_P450"/>
    <property type="match status" value="1"/>
</dbReference>
<dbReference type="SMART" id="SM00963">
    <property type="entry name" value="SRP54_N"/>
    <property type="match status" value="1"/>
</dbReference>
<dbReference type="EMBL" id="CVQI01006113">
    <property type="protein sequence ID" value="CRK15584.1"/>
    <property type="molecule type" value="Genomic_DNA"/>
</dbReference>
<gene>
    <name evidence="9" type="ORF">BN1723_010723</name>
</gene>
<comment type="similarity">
    <text evidence="2 7">Belongs to the cytochrome P450 family.</text>
</comment>
<keyword evidence="4 6" id="KW-0479">Metal-binding</keyword>
<protein>
    <recommendedName>
        <fullName evidence="8">Signal recognition particle SRP54 helical bundle domain-containing protein</fullName>
    </recommendedName>
</protein>
<dbReference type="PRINTS" id="PR00463">
    <property type="entry name" value="EP450I"/>
</dbReference>
<dbReference type="Pfam" id="PF00067">
    <property type="entry name" value="p450"/>
    <property type="match status" value="1"/>
</dbReference>
<dbReference type="Pfam" id="PF02881">
    <property type="entry name" value="SRP54_N"/>
    <property type="match status" value="1"/>
</dbReference>
<dbReference type="GO" id="GO:0006614">
    <property type="term" value="P:SRP-dependent cotranslational protein targeting to membrane"/>
    <property type="evidence" value="ECO:0007669"/>
    <property type="project" value="InterPro"/>
</dbReference>
<comment type="cofactor">
    <cofactor evidence="1 6">
        <name>heme</name>
        <dbReference type="ChEBI" id="CHEBI:30413"/>
    </cofactor>
</comment>
<dbReference type="SUPFAM" id="SSF47364">
    <property type="entry name" value="Domain of the SRP/SRP receptor G-proteins"/>
    <property type="match status" value="1"/>
</dbReference>
<reference evidence="10" key="1">
    <citation type="submission" date="2015-05" db="EMBL/GenBank/DDBJ databases">
        <authorList>
            <person name="Fogelqvist Johan"/>
        </authorList>
    </citation>
    <scope>NUCLEOTIDE SEQUENCE [LARGE SCALE GENOMIC DNA]</scope>
</reference>
<evidence type="ECO:0000256" key="6">
    <source>
        <dbReference type="PIRSR" id="PIRSR602401-1"/>
    </source>
</evidence>
<dbReference type="PANTHER" id="PTHR24305">
    <property type="entry name" value="CYTOCHROME P450"/>
    <property type="match status" value="1"/>
</dbReference>
<dbReference type="GO" id="GO:0020037">
    <property type="term" value="F:heme binding"/>
    <property type="evidence" value="ECO:0007669"/>
    <property type="project" value="InterPro"/>
</dbReference>
<dbReference type="InterPro" id="IPR042101">
    <property type="entry name" value="SRP54_N_sf"/>
</dbReference>
<dbReference type="InterPro" id="IPR050121">
    <property type="entry name" value="Cytochrome_P450_monoxygenase"/>
</dbReference>
<keyword evidence="7" id="KW-0503">Monooxygenase</keyword>
<dbReference type="GO" id="GO:0005506">
    <property type="term" value="F:iron ion binding"/>
    <property type="evidence" value="ECO:0007669"/>
    <property type="project" value="InterPro"/>
</dbReference>
<keyword evidence="5 6" id="KW-0408">Iron</keyword>
<evidence type="ECO:0000313" key="10">
    <source>
        <dbReference type="Proteomes" id="UP000045706"/>
    </source>
</evidence>
<dbReference type="PRINTS" id="PR00385">
    <property type="entry name" value="P450"/>
</dbReference>
<proteinExistence type="inferred from homology"/>
<accession>A0A0G4L0P9</accession>
<evidence type="ECO:0000256" key="3">
    <source>
        <dbReference type="ARBA" id="ARBA00022617"/>
    </source>
</evidence>
<dbReference type="InterPro" id="IPR002401">
    <property type="entry name" value="Cyt_P450_E_grp-I"/>
</dbReference>
<evidence type="ECO:0000256" key="5">
    <source>
        <dbReference type="ARBA" id="ARBA00023004"/>
    </source>
</evidence>
<dbReference type="InterPro" id="IPR001128">
    <property type="entry name" value="Cyt_P450"/>
</dbReference>
<dbReference type="GO" id="GO:0005525">
    <property type="term" value="F:GTP binding"/>
    <property type="evidence" value="ECO:0007669"/>
    <property type="project" value="InterPro"/>
</dbReference>